<evidence type="ECO:0000256" key="1">
    <source>
        <dbReference type="SAM" id="MobiDB-lite"/>
    </source>
</evidence>
<reference evidence="3" key="1">
    <citation type="journal article" date="2019" name="Int. J. Syst. Evol. Microbiol.">
        <title>The Global Catalogue of Microorganisms (GCM) 10K type strain sequencing project: providing services to taxonomists for standard genome sequencing and annotation.</title>
        <authorList>
            <consortium name="The Broad Institute Genomics Platform"/>
            <consortium name="The Broad Institute Genome Sequencing Center for Infectious Disease"/>
            <person name="Wu L."/>
            <person name="Ma J."/>
        </authorList>
    </citation>
    <scope>NUCLEOTIDE SEQUENCE [LARGE SCALE GENOMIC DNA]</scope>
    <source>
        <strain evidence="3">KCTC 52366</strain>
    </source>
</reference>
<evidence type="ECO:0000313" key="2">
    <source>
        <dbReference type="EMBL" id="MFC3142313.1"/>
    </source>
</evidence>
<gene>
    <name evidence="2" type="ORF">ACFOGP_06310</name>
</gene>
<dbReference type="RefSeq" id="WP_275634031.1">
    <property type="nucleotide sequence ID" value="NZ_JARGYD010000007.1"/>
</dbReference>
<evidence type="ECO:0008006" key="4">
    <source>
        <dbReference type="Google" id="ProtNLM"/>
    </source>
</evidence>
<accession>A0ABV7GPW2</accession>
<feature type="compositionally biased region" description="Basic residues" evidence="1">
    <location>
        <begin position="13"/>
        <end position="23"/>
    </location>
</feature>
<dbReference type="EMBL" id="JBHRTB010000010">
    <property type="protein sequence ID" value="MFC3142313.1"/>
    <property type="molecule type" value="Genomic_DNA"/>
</dbReference>
<dbReference type="Proteomes" id="UP001595632">
    <property type="component" value="Unassembled WGS sequence"/>
</dbReference>
<sequence length="60" mass="6609">MSLKRFAKKALKTYARSKRRSAHGHSAAPGTYRPGVRRTNPKASAANAAVREVGKMLRSR</sequence>
<comment type="caution">
    <text evidence="2">The sequence shown here is derived from an EMBL/GenBank/DDBJ whole genome shotgun (WGS) entry which is preliminary data.</text>
</comment>
<protein>
    <recommendedName>
        <fullName evidence="4">50S ribosomal protein L35</fullName>
    </recommendedName>
</protein>
<keyword evidence="3" id="KW-1185">Reference proteome</keyword>
<evidence type="ECO:0000313" key="3">
    <source>
        <dbReference type="Proteomes" id="UP001595632"/>
    </source>
</evidence>
<feature type="region of interest" description="Disordered" evidence="1">
    <location>
        <begin position="13"/>
        <end position="60"/>
    </location>
</feature>
<organism evidence="2 3">
    <name type="scientific">Psychromarinibacter halotolerans</name>
    <dbReference type="NCBI Taxonomy" id="1775175"/>
    <lineage>
        <taxon>Bacteria</taxon>
        <taxon>Pseudomonadati</taxon>
        <taxon>Pseudomonadota</taxon>
        <taxon>Alphaproteobacteria</taxon>
        <taxon>Rhodobacterales</taxon>
        <taxon>Paracoccaceae</taxon>
        <taxon>Psychromarinibacter</taxon>
    </lineage>
</organism>
<name>A0ABV7GPW2_9RHOB</name>
<proteinExistence type="predicted"/>